<dbReference type="CDD" id="cd02440">
    <property type="entry name" value="AdoMet_MTases"/>
    <property type="match status" value="1"/>
</dbReference>
<dbReference type="Pfam" id="PF01564">
    <property type="entry name" value="Spermine_synth"/>
    <property type="match status" value="1"/>
</dbReference>
<keyword evidence="6" id="KW-1185">Reference proteome</keyword>
<dbReference type="Pfam" id="PF13847">
    <property type="entry name" value="Methyltransf_31"/>
    <property type="match status" value="1"/>
</dbReference>
<keyword evidence="4" id="KW-0511">Multifunctional enzyme</keyword>
<dbReference type="RefSeq" id="XP_027205292.1">
    <property type="nucleotide sequence ID" value="XM_027349491.1"/>
</dbReference>
<dbReference type="KEGG" id="dpte:113798904"/>
<keyword evidence="2" id="KW-0489">Methyltransferase</keyword>
<evidence type="ECO:0000313" key="7">
    <source>
        <dbReference type="RefSeq" id="XP_027205292.1"/>
    </source>
</evidence>
<sequence>MNLLPKATKEFASKEYWDKFFQKRKDSFEWYGSYEEIKTILLQYLKPNDNFLVIGCGNSTLSVDLFDDGYENNTSIDISQVVIDKMISKYKSNGIRSKLQFECMDMMQMRFANESFNIVLDKGTLDAICSDSNIDIDKCFTEISRVLKYFGRYICVSLLQEHVLDKLLSWFTVNQNWICRIEMIQSKSNETNVVDTVNFPVFIITCLKMKAKLSETYVEMDLNGDRKFKKIHNISEVASIIKSYQRMEFLKYMVRNSKMDDENFNIELFDDSNNNDDCRYKFYFVQRSNIVKSNNMIRCSIFIVPQGREHEWMFSTGKGRLELLKQCRCDRLAVVFLSRKHRYENMEKIQNELGNQLQGFFPPTSEKILFLSIGDGDIGERNVIWNGYSEFNGQMFVEDVCIDGIMYRRLVFANNHNIIQSEARLKKCKQGTFRCDRNFLSCDHHQYIAAGLAIINRPFKNVYNLLMIGLGGGCFIAFLANNLRPSDDIVLRITVIEIDPLLEEVAKKYFDFQQKTKQNIQINIIIDDGLHYLRSKSQDSQNMEKFDFIIFDVDSKNIELGVSCPPPEFVENECLNQVQTLLNDDGFFILNLVARNEDLKQIIYERLKNLFQYRFRCKLDKDVNEIIFVTNNEKLEWLRNDWNSNSRYDYIRKCCFHIDLLAETYRQMCSKLSFC</sequence>
<reference evidence="7" key="1">
    <citation type="submission" date="2025-08" db="UniProtKB">
        <authorList>
            <consortium name="RefSeq"/>
        </authorList>
    </citation>
    <scope>IDENTIFICATION</scope>
    <source>
        <strain evidence="7">Airmid</strain>
    </source>
</reference>
<dbReference type="InParanoid" id="A0A6P6YJ74"/>
<dbReference type="OrthoDB" id="411785at2759"/>
<keyword evidence="3" id="KW-0808">Transferase</keyword>
<dbReference type="Proteomes" id="UP000515146">
    <property type="component" value="Unplaced"/>
</dbReference>
<dbReference type="SUPFAM" id="SSF53335">
    <property type="entry name" value="S-adenosyl-L-methionine-dependent methyltransferases"/>
    <property type="match status" value="2"/>
</dbReference>
<dbReference type="PANTHER" id="PTHR12176:SF78">
    <property type="entry name" value="EEF1A LYSINE AND N-TERMINAL METHYLTRANSFERASE"/>
    <property type="match status" value="1"/>
</dbReference>
<evidence type="ECO:0000313" key="6">
    <source>
        <dbReference type="Proteomes" id="UP000515146"/>
    </source>
</evidence>
<evidence type="ECO:0000259" key="5">
    <source>
        <dbReference type="Pfam" id="PF13847"/>
    </source>
</evidence>
<protein>
    <submittedName>
        <fullName evidence="7">Methyltransferase-like protein 13</fullName>
    </submittedName>
</protein>
<feature type="domain" description="Methyltransferase" evidence="5">
    <location>
        <begin position="46"/>
        <end position="178"/>
    </location>
</feature>
<evidence type="ECO:0000256" key="1">
    <source>
        <dbReference type="ARBA" id="ARBA00008361"/>
    </source>
</evidence>
<evidence type="ECO:0000256" key="3">
    <source>
        <dbReference type="ARBA" id="ARBA00022679"/>
    </source>
</evidence>
<organism evidence="6 7">
    <name type="scientific">Dermatophagoides pteronyssinus</name>
    <name type="common">European house dust mite</name>
    <dbReference type="NCBI Taxonomy" id="6956"/>
    <lineage>
        <taxon>Eukaryota</taxon>
        <taxon>Metazoa</taxon>
        <taxon>Ecdysozoa</taxon>
        <taxon>Arthropoda</taxon>
        <taxon>Chelicerata</taxon>
        <taxon>Arachnida</taxon>
        <taxon>Acari</taxon>
        <taxon>Acariformes</taxon>
        <taxon>Sarcoptiformes</taxon>
        <taxon>Astigmata</taxon>
        <taxon>Psoroptidia</taxon>
        <taxon>Analgoidea</taxon>
        <taxon>Pyroglyphidae</taxon>
        <taxon>Dermatophagoidinae</taxon>
        <taxon>Dermatophagoides</taxon>
    </lineage>
</organism>
<comment type="similarity">
    <text evidence="1">Belongs to the methyltransferase superfamily.</text>
</comment>
<evidence type="ECO:0000256" key="4">
    <source>
        <dbReference type="ARBA" id="ARBA00023268"/>
    </source>
</evidence>
<gene>
    <name evidence="7" type="primary">LOC113798904</name>
</gene>
<dbReference type="PANTHER" id="PTHR12176">
    <property type="entry name" value="SAM-DEPENDENT METHYLTRANSFERASE SUPERFAMILY PROTEIN"/>
    <property type="match status" value="1"/>
</dbReference>
<proteinExistence type="inferred from homology"/>
<evidence type="ECO:0000256" key="2">
    <source>
        <dbReference type="ARBA" id="ARBA00022603"/>
    </source>
</evidence>
<dbReference type="InterPro" id="IPR029063">
    <property type="entry name" value="SAM-dependent_MTases_sf"/>
</dbReference>
<dbReference type="FunCoup" id="A0A6P6YJ74">
    <property type="interactions" value="1726"/>
</dbReference>
<accession>A0A6P6YJ74</accession>
<dbReference type="OMA" id="FEWYGAF"/>
<name>A0A6P6YJ74_DERPT</name>
<dbReference type="InterPro" id="IPR025714">
    <property type="entry name" value="Methyltranfer_dom"/>
</dbReference>
<dbReference type="InterPro" id="IPR051419">
    <property type="entry name" value="Lys/N-term_MeTrsfase_sf"/>
</dbReference>
<dbReference type="Gene3D" id="3.40.50.150">
    <property type="entry name" value="Vaccinia Virus protein VP39"/>
    <property type="match status" value="2"/>
</dbReference>
<dbReference type="AlphaFoldDB" id="A0A6P6YJ74"/>
<dbReference type="GO" id="GO:0008168">
    <property type="term" value="F:methyltransferase activity"/>
    <property type="evidence" value="ECO:0007669"/>
    <property type="project" value="UniProtKB-KW"/>
</dbReference>
<dbReference type="GO" id="GO:0032259">
    <property type="term" value="P:methylation"/>
    <property type="evidence" value="ECO:0007669"/>
    <property type="project" value="UniProtKB-KW"/>
</dbReference>